<dbReference type="Proteomes" id="UP001548832">
    <property type="component" value="Unassembled WGS sequence"/>
</dbReference>
<dbReference type="InterPro" id="IPR051450">
    <property type="entry name" value="Gfo/Idh/MocA_Oxidoreductases"/>
</dbReference>
<feature type="domain" description="Gfo/Idh/MocA-like oxidoreductase N-terminal" evidence="1">
    <location>
        <begin position="1"/>
        <end position="115"/>
    </location>
</feature>
<evidence type="ECO:0000313" key="4">
    <source>
        <dbReference type="Proteomes" id="UP001548832"/>
    </source>
</evidence>
<sequence length="344" mass="37232">MVGLGLMGARHVTAALRRRCTIVGLVDPSAKPHAIQLNPDLASLRCDSLAELPSDNVDLVVIATTADLHHRLAIEAIGLGFRRIVIEKPVSQSVDEAIDIKLRSEDKGVRVIVNHGRRYCDAYARVRHLKEEMGDIKTVTLRFGGGALGCVGTHWIDLANTLIDARATHVFATETQPADNPRGMRFNDPGASLMIVYENGASAFIDTRDDVGFMGGAAISFSKGELTWTEEFGPWTLRRRRGADLERPLARYGTPLFASPFSPSATALDPNDILWRHNGEQAVLGYAQSAMDDALGDHPPISGIDAAIQTMRIYAAARASHVSCNSVCIDTIDPASLAARFSIP</sequence>
<dbReference type="InterPro" id="IPR036291">
    <property type="entry name" value="NAD(P)-bd_dom_sf"/>
</dbReference>
<dbReference type="RefSeq" id="WP_354465172.1">
    <property type="nucleotide sequence ID" value="NZ_JBEWSZ010000016.1"/>
</dbReference>
<dbReference type="EMBL" id="JBEWSZ010000016">
    <property type="protein sequence ID" value="MET2832962.1"/>
    <property type="molecule type" value="Genomic_DNA"/>
</dbReference>
<keyword evidence="4" id="KW-1185">Reference proteome</keyword>
<dbReference type="InterPro" id="IPR000683">
    <property type="entry name" value="Gfo/Idh/MocA-like_OxRdtase_N"/>
</dbReference>
<dbReference type="Pfam" id="PF01408">
    <property type="entry name" value="GFO_IDH_MocA"/>
    <property type="match status" value="1"/>
</dbReference>
<evidence type="ECO:0000259" key="2">
    <source>
        <dbReference type="Pfam" id="PF22725"/>
    </source>
</evidence>
<name>A0ABV2DSA6_9HYPH</name>
<dbReference type="PANTHER" id="PTHR43377:SF1">
    <property type="entry name" value="BILIVERDIN REDUCTASE A"/>
    <property type="match status" value="1"/>
</dbReference>
<dbReference type="InterPro" id="IPR055170">
    <property type="entry name" value="GFO_IDH_MocA-like_dom"/>
</dbReference>
<evidence type="ECO:0000259" key="1">
    <source>
        <dbReference type="Pfam" id="PF01408"/>
    </source>
</evidence>
<reference evidence="3 4" key="1">
    <citation type="submission" date="2024-06" db="EMBL/GenBank/DDBJ databases">
        <authorList>
            <person name="Kim D.-U."/>
        </authorList>
    </citation>
    <scope>NUCLEOTIDE SEQUENCE [LARGE SCALE GENOMIC DNA]</scope>
    <source>
        <strain evidence="3 4">KACC15460</strain>
    </source>
</reference>
<evidence type="ECO:0000313" key="3">
    <source>
        <dbReference type="EMBL" id="MET2832962.1"/>
    </source>
</evidence>
<dbReference type="Pfam" id="PF22725">
    <property type="entry name" value="GFO_IDH_MocA_C3"/>
    <property type="match status" value="1"/>
</dbReference>
<organism evidence="3 4">
    <name type="scientific">Mesorhizobium shangrilense</name>
    <dbReference type="NCBI Taxonomy" id="460060"/>
    <lineage>
        <taxon>Bacteria</taxon>
        <taxon>Pseudomonadati</taxon>
        <taxon>Pseudomonadota</taxon>
        <taxon>Alphaproteobacteria</taxon>
        <taxon>Hyphomicrobiales</taxon>
        <taxon>Phyllobacteriaceae</taxon>
        <taxon>Mesorhizobium</taxon>
    </lineage>
</organism>
<dbReference type="PANTHER" id="PTHR43377">
    <property type="entry name" value="BILIVERDIN REDUCTASE A"/>
    <property type="match status" value="1"/>
</dbReference>
<feature type="domain" description="GFO/IDH/MocA-like oxidoreductase" evidence="2">
    <location>
        <begin position="142"/>
        <end position="209"/>
    </location>
</feature>
<dbReference type="SUPFAM" id="SSF51735">
    <property type="entry name" value="NAD(P)-binding Rossmann-fold domains"/>
    <property type="match status" value="1"/>
</dbReference>
<comment type="caution">
    <text evidence="3">The sequence shown here is derived from an EMBL/GenBank/DDBJ whole genome shotgun (WGS) entry which is preliminary data.</text>
</comment>
<dbReference type="Gene3D" id="3.40.50.720">
    <property type="entry name" value="NAD(P)-binding Rossmann-like Domain"/>
    <property type="match status" value="1"/>
</dbReference>
<dbReference type="SUPFAM" id="SSF55347">
    <property type="entry name" value="Glyceraldehyde-3-phosphate dehydrogenase-like, C-terminal domain"/>
    <property type="match status" value="1"/>
</dbReference>
<accession>A0ABV2DSA6</accession>
<proteinExistence type="predicted"/>
<dbReference type="Gene3D" id="3.30.360.10">
    <property type="entry name" value="Dihydrodipicolinate Reductase, domain 2"/>
    <property type="match status" value="1"/>
</dbReference>
<gene>
    <name evidence="3" type="ORF">ABVQ20_39300</name>
</gene>
<protein>
    <submittedName>
        <fullName evidence="3">Gfo/Idh/MocA family oxidoreductase</fullName>
    </submittedName>
</protein>